<evidence type="ECO:0008006" key="4">
    <source>
        <dbReference type="Google" id="ProtNLM"/>
    </source>
</evidence>
<evidence type="ECO:0000256" key="1">
    <source>
        <dbReference type="SAM" id="MobiDB-lite"/>
    </source>
</evidence>
<dbReference type="EMBL" id="SMKE01000137">
    <property type="protein sequence ID" value="TDB99908.1"/>
    <property type="molecule type" value="Genomic_DNA"/>
</dbReference>
<feature type="region of interest" description="Disordered" evidence="1">
    <location>
        <begin position="32"/>
        <end position="63"/>
    </location>
</feature>
<dbReference type="InterPro" id="IPR052544">
    <property type="entry name" value="Bacteriocin_Proc_Enz"/>
</dbReference>
<gene>
    <name evidence="2" type="ORF">E1091_05975</name>
</gene>
<dbReference type="InterPro" id="IPR000415">
    <property type="entry name" value="Nitroreductase-like"/>
</dbReference>
<dbReference type="Proteomes" id="UP000295626">
    <property type="component" value="Unassembled WGS sequence"/>
</dbReference>
<feature type="region of interest" description="Disordered" evidence="1">
    <location>
        <begin position="306"/>
        <end position="326"/>
    </location>
</feature>
<dbReference type="SUPFAM" id="SSF55469">
    <property type="entry name" value="FMN-dependent nitroreductase-like"/>
    <property type="match status" value="1"/>
</dbReference>
<proteinExistence type="predicted"/>
<dbReference type="Gene3D" id="3.40.109.10">
    <property type="entry name" value="NADH Oxidase"/>
    <property type="match status" value="2"/>
</dbReference>
<sequence length="538" mass="55235">MAPEPQNRPGPGAVEEVGGVVARYLEAVRTQPNPAPSAYLPPQSKRYPGSPRTPLPWPGPGAPPLTGTGLDRISALLLGYGPRRVEMLTSAGLSALTGTPSSGPAFARVLPAWFTLRWSVPSGGAYYPGEIYLAWAGSGALPAGVYHYDHVHHCLELLRAGDPVADLDRLLGPTSAPADGARRSALLLACRPWKNSSKYRAFGYQLGTIDVGVLLGQVATSAQAGTVHLAPDPRPADDLLGLDGLVESVYAVVEIPTTATVGTGTPPDRTPPPDPVGLTNDRLALADADPHAVALHRAVPAGADALVPAGGPAQPHPPETGPVAAPPPTTAPLRLPEVTPLDLVAAAAGRASASDLAPGLRLGQLADILAYGGGHRATTRALEILSRHPLRPSLWCLVSQVDGLPAGAYRYDPREHLLWPSAGTGQPAPTTTVVERRMTTAGVTVFVVAGGHPPVADLTPVAFRRLHLLTGAVVQLTALACQAVGAAARPIGGFSARDAAAHLGLPPGHTPVVQLLLGAPKPRAGLLAVGLTEGISDG</sequence>
<feature type="compositionally biased region" description="Pro residues" evidence="1">
    <location>
        <begin position="314"/>
        <end position="326"/>
    </location>
</feature>
<dbReference type="PANTHER" id="PTHR43745:SF2">
    <property type="entry name" value="NITROREDUCTASE MJ1384-RELATED"/>
    <property type="match status" value="1"/>
</dbReference>
<evidence type="ECO:0000313" key="3">
    <source>
        <dbReference type="Proteomes" id="UP000295626"/>
    </source>
</evidence>
<name>A0ABY2DJY5_9ACTN</name>
<evidence type="ECO:0000313" key="2">
    <source>
        <dbReference type="EMBL" id="TDB99908.1"/>
    </source>
</evidence>
<dbReference type="CDD" id="cd02142">
    <property type="entry name" value="McbC_SagB-like_oxidoreductase"/>
    <property type="match status" value="1"/>
</dbReference>
<organism evidence="2 3">
    <name type="scientific">Micromonospora fluostatini</name>
    <dbReference type="NCBI Taxonomy" id="1629071"/>
    <lineage>
        <taxon>Bacteria</taxon>
        <taxon>Bacillati</taxon>
        <taxon>Actinomycetota</taxon>
        <taxon>Actinomycetes</taxon>
        <taxon>Micromonosporales</taxon>
        <taxon>Micromonosporaceae</taxon>
        <taxon>Micromonospora</taxon>
    </lineage>
</organism>
<reference evidence="2 3" key="1">
    <citation type="submission" date="2019-02" db="EMBL/GenBank/DDBJ databases">
        <title>Draft genome sequences of novel Actinobacteria.</title>
        <authorList>
            <person name="Sahin N."/>
            <person name="Ay H."/>
            <person name="Saygin H."/>
        </authorList>
    </citation>
    <scope>NUCLEOTIDE SEQUENCE [LARGE SCALE GENOMIC DNA]</scope>
    <source>
        <strain evidence="2 3">JCM 30529</strain>
    </source>
</reference>
<comment type="caution">
    <text evidence="2">The sequence shown here is derived from an EMBL/GenBank/DDBJ whole genome shotgun (WGS) entry which is preliminary data.</text>
</comment>
<accession>A0ABY2DJY5</accession>
<dbReference type="PANTHER" id="PTHR43745">
    <property type="entry name" value="NITROREDUCTASE MJ1384-RELATED"/>
    <property type="match status" value="1"/>
</dbReference>
<protein>
    <recommendedName>
        <fullName evidence="4">Nitroreductase domain-containing protein</fullName>
    </recommendedName>
</protein>
<feature type="compositionally biased region" description="Pro residues" evidence="1">
    <location>
        <begin position="51"/>
        <end position="63"/>
    </location>
</feature>
<keyword evidence="3" id="KW-1185">Reference proteome</keyword>